<keyword evidence="3" id="KW-0946">Virion</keyword>
<reference evidence="4" key="1">
    <citation type="submission" date="2020-09" db="EMBL/GenBank/DDBJ databases">
        <title>Leviviricetes taxonomy.</title>
        <authorList>
            <person name="Stockdale S.R."/>
            <person name="Callanan J."/>
            <person name="Adriaenssens E.M."/>
            <person name="Kuhn J.H."/>
            <person name="Rumnieks J."/>
            <person name="Shkoporov A."/>
            <person name="Draper L.A."/>
            <person name="Ross P."/>
            <person name="Hill C."/>
        </authorList>
    </citation>
    <scope>NUCLEOTIDE SEQUENCE</scope>
</reference>
<accession>A0A8S5L488</accession>
<proteinExistence type="predicted"/>
<keyword evidence="2 4" id="KW-0167">Capsid protein</keyword>
<dbReference type="GeneID" id="80398937"/>
<dbReference type="Proteomes" id="UP000680303">
    <property type="component" value="Segment"/>
</dbReference>
<organism evidence="4 5">
    <name type="scientific">ssRNA phage SRR7473382_1</name>
    <dbReference type="NCBI Taxonomy" id="2786626"/>
    <lineage>
        <taxon>Viruses</taxon>
        <taxon>Riboviria</taxon>
        <taxon>Orthornavirae</taxon>
        <taxon>Lenarviricota</taxon>
        <taxon>Leviviricetes</taxon>
        <taxon>Norzivirales</taxon>
        <taxon>Fiersviridae</taxon>
        <taxon>Pudlivirus</taxon>
        <taxon>Pudlivirus limivicinum</taxon>
    </lineage>
</organism>
<dbReference type="EMBL" id="BK014075">
    <property type="protein sequence ID" value="DAD52339.1"/>
    <property type="molecule type" value="Genomic_RNA"/>
</dbReference>
<dbReference type="InterPro" id="IPR015954">
    <property type="entry name" value="Phage_RNA-type_capsid"/>
</dbReference>
<evidence type="ECO:0000256" key="2">
    <source>
        <dbReference type="ARBA" id="ARBA00022561"/>
    </source>
</evidence>
<comment type="subcellular location">
    <subcellularLocation>
        <location evidence="1">Virion</location>
    </subcellularLocation>
</comment>
<evidence type="ECO:0000313" key="5">
    <source>
        <dbReference type="Proteomes" id="UP000680303"/>
    </source>
</evidence>
<protein>
    <submittedName>
        <fullName evidence="4">Coat protein</fullName>
    </submittedName>
</protein>
<dbReference type="Gene3D" id="3.30.380.10">
    <property type="entry name" value="MS2 Viral Coat Protein"/>
    <property type="match status" value="1"/>
</dbReference>
<dbReference type="KEGG" id="vg:80398937"/>
<sequence>MASIANLSLLDGQETPVALVFSPVTAALNESTWMDRSSGRLIGVPIVKLKSVLPGKSSAHFKVSAEIHLPVLETITNANASGYSAPPQVAYTVKGLVTFIMPARSALQERKDITAYMASLLANAQFTALTQNFEMPY</sequence>
<name>A0A8S5L488_9VIRU</name>
<evidence type="ECO:0000256" key="1">
    <source>
        <dbReference type="ARBA" id="ARBA00004328"/>
    </source>
</evidence>
<keyword evidence="5" id="KW-1185">Reference proteome</keyword>
<dbReference type="GO" id="GO:0019028">
    <property type="term" value="C:viral capsid"/>
    <property type="evidence" value="ECO:0007669"/>
    <property type="project" value="UniProtKB-KW"/>
</dbReference>
<gene>
    <name evidence="4" type="primary">SRR7473382_1_2</name>
</gene>
<evidence type="ECO:0000313" key="4">
    <source>
        <dbReference type="EMBL" id="DAD52339.1"/>
    </source>
</evidence>
<dbReference type="RefSeq" id="YP_010769815.1">
    <property type="nucleotide sequence ID" value="NC_074080.1"/>
</dbReference>
<evidence type="ECO:0000256" key="3">
    <source>
        <dbReference type="ARBA" id="ARBA00022844"/>
    </source>
</evidence>